<comment type="caution">
    <text evidence="6">The sequence shown here is derived from an EMBL/GenBank/DDBJ whole genome shotgun (WGS) entry which is preliminary data.</text>
</comment>
<reference evidence="6" key="1">
    <citation type="submission" date="2016-02" db="EMBL/GenBank/DDBJ databases">
        <title>Draft Genome Sequence of Sporotomaculum syntrophicum Strain FB, a Syntrophic Benzoate Degrader.</title>
        <authorList>
            <person name="Nobu M.K."/>
            <person name="Narihiro T."/>
            <person name="Qiu Y.-L."/>
            <person name="Ohashi A."/>
            <person name="Liu W.-T."/>
            <person name="Yuji S."/>
        </authorList>
    </citation>
    <scope>NUCLEOTIDE SEQUENCE</scope>
    <source>
        <strain evidence="6">FB</strain>
    </source>
</reference>
<name>A0A9D3AX90_9FIRM</name>
<protein>
    <submittedName>
        <fullName evidence="6">Glutamine transport ATP-binding protein GlnQ</fullName>
    </submittedName>
</protein>
<accession>A0A9D3AX90</accession>
<dbReference type="GO" id="GO:0015424">
    <property type="term" value="F:ABC-type amino acid transporter activity"/>
    <property type="evidence" value="ECO:0007669"/>
    <property type="project" value="InterPro"/>
</dbReference>
<gene>
    <name evidence="6" type="primary">glnQ_1</name>
    <name evidence="6" type="ORF">SPSYN_01947</name>
</gene>
<dbReference type="PROSITE" id="PS50893">
    <property type="entry name" value="ABC_TRANSPORTER_2"/>
    <property type="match status" value="1"/>
</dbReference>
<dbReference type="SUPFAM" id="SSF52540">
    <property type="entry name" value="P-loop containing nucleoside triphosphate hydrolases"/>
    <property type="match status" value="1"/>
</dbReference>
<keyword evidence="7" id="KW-1185">Reference proteome</keyword>
<evidence type="ECO:0000313" key="7">
    <source>
        <dbReference type="Proteomes" id="UP000798488"/>
    </source>
</evidence>
<dbReference type="Proteomes" id="UP000798488">
    <property type="component" value="Unassembled WGS sequence"/>
</dbReference>
<comment type="similarity">
    <text evidence="1">Belongs to the ABC transporter superfamily.</text>
</comment>
<feature type="domain" description="ABC transporter" evidence="5">
    <location>
        <begin position="5"/>
        <end position="235"/>
    </location>
</feature>
<dbReference type="EMBL" id="LSRS01000004">
    <property type="protein sequence ID" value="KAF1084777.1"/>
    <property type="molecule type" value="Genomic_DNA"/>
</dbReference>
<dbReference type="PANTHER" id="PTHR43166">
    <property type="entry name" value="AMINO ACID IMPORT ATP-BINDING PROTEIN"/>
    <property type="match status" value="1"/>
</dbReference>
<dbReference type="InterPro" id="IPR003593">
    <property type="entry name" value="AAA+_ATPase"/>
</dbReference>
<dbReference type="InterPro" id="IPR027417">
    <property type="entry name" value="P-loop_NTPase"/>
</dbReference>
<dbReference type="Pfam" id="PF00005">
    <property type="entry name" value="ABC_tran"/>
    <property type="match status" value="1"/>
</dbReference>
<evidence type="ECO:0000256" key="1">
    <source>
        <dbReference type="ARBA" id="ARBA00005417"/>
    </source>
</evidence>
<sequence>MGELIKISNLSKSFADTKVLQSLDMRVNSGEVVAIIGPSGSGKSTLVRCIAGLEPVSGDEILLDGEAVVNTASTHGKVGMVFQNFNLFPHFTVGENIIKPLKTVLKMKVDIATEKAKTLLDKVHILDKFDQYPNSLSGGQKQRLAIARALAMEPEIIIFDEPTSSLDPKLAHEVFETISDLAKEGQTMLIVTHQINAIRRFATRVVFLNKGKIEVEGTPDYIFNQADNQILQQFLKQVDFADI</sequence>
<dbReference type="InterPro" id="IPR017871">
    <property type="entry name" value="ABC_transporter-like_CS"/>
</dbReference>
<evidence type="ECO:0000256" key="3">
    <source>
        <dbReference type="ARBA" id="ARBA00022741"/>
    </source>
</evidence>
<keyword evidence="2" id="KW-0813">Transport</keyword>
<evidence type="ECO:0000256" key="2">
    <source>
        <dbReference type="ARBA" id="ARBA00022448"/>
    </source>
</evidence>
<dbReference type="PANTHER" id="PTHR43166:SF4">
    <property type="entry name" value="PHOSPHONATES IMPORT ATP-BINDING PROTEIN PHNC"/>
    <property type="match status" value="1"/>
</dbReference>
<dbReference type="Gene3D" id="3.40.50.300">
    <property type="entry name" value="P-loop containing nucleotide triphosphate hydrolases"/>
    <property type="match status" value="1"/>
</dbReference>
<dbReference type="PIRSF" id="PIRSF039085">
    <property type="entry name" value="ABC_ATPase_HisP"/>
    <property type="match status" value="1"/>
</dbReference>
<dbReference type="RefSeq" id="WP_243153004.1">
    <property type="nucleotide sequence ID" value="NZ_LSRS01000004.1"/>
</dbReference>
<dbReference type="InterPro" id="IPR003439">
    <property type="entry name" value="ABC_transporter-like_ATP-bd"/>
</dbReference>
<evidence type="ECO:0000256" key="4">
    <source>
        <dbReference type="ARBA" id="ARBA00022840"/>
    </source>
</evidence>
<keyword evidence="4 6" id="KW-0067">ATP-binding</keyword>
<dbReference type="InterPro" id="IPR050086">
    <property type="entry name" value="MetN_ABC_transporter-like"/>
</dbReference>
<dbReference type="InterPro" id="IPR030679">
    <property type="entry name" value="ABC_ATPase_HisP-typ"/>
</dbReference>
<dbReference type="SMART" id="SM00382">
    <property type="entry name" value="AAA"/>
    <property type="match status" value="1"/>
</dbReference>
<evidence type="ECO:0000313" key="6">
    <source>
        <dbReference type="EMBL" id="KAF1084777.1"/>
    </source>
</evidence>
<dbReference type="GO" id="GO:0005524">
    <property type="term" value="F:ATP binding"/>
    <property type="evidence" value="ECO:0007669"/>
    <property type="project" value="UniProtKB-KW"/>
</dbReference>
<evidence type="ECO:0000259" key="5">
    <source>
        <dbReference type="PROSITE" id="PS50893"/>
    </source>
</evidence>
<proteinExistence type="inferred from homology"/>
<dbReference type="GO" id="GO:0016887">
    <property type="term" value="F:ATP hydrolysis activity"/>
    <property type="evidence" value="ECO:0007669"/>
    <property type="project" value="InterPro"/>
</dbReference>
<dbReference type="AlphaFoldDB" id="A0A9D3AX90"/>
<keyword evidence="3" id="KW-0547">Nucleotide-binding</keyword>
<organism evidence="6 7">
    <name type="scientific">Sporotomaculum syntrophicum</name>
    <dbReference type="NCBI Taxonomy" id="182264"/>
    <lineage>
        <taxon>Bacteria</taxon>
        <taxon>Bacillati</taxon>
        <taxon>Bacillota</taxon>
        <taxon>Clostridia</taxon>
        <taxon>Eubacteriales</taxon>
        <taxon>Desulfallaceae</taxon>
        <taxon>Sporotomaculum</taxon>
    </lineage>
</organism>
<dbReference type="PROSITE" id="PS00211">
    <property type="entry name" value="ABC_TRANSPORTER_1"/>
    <property type="match status" value="1"/>
</dbReference>